<sequence length="398" mass="44916">MSCSSIDVIAAPNGSSGHIYATATPIAASAPQATLRHDYPTTKGEIEESSVDELKSQGFTEGLARALAANKDIFPVRFWVVDNSGSMNKPDGHRIIETTKHNNVKIVPCTRWEEIKECVNYHAQMAALLAAPTVFRLLNNPGTRVGMQEFSVAERGDDLVHDDYQTARSIMNKTSPSGLTPLNDHIIYMHERIRAMAPALERDGKKAVIVLATDGLPTDDMGYSSEFASSQFIQSLRLLEGLPVWIVIRLCTDEEDVVNYYNDLDEQLELSLEVLDDFTAEAMEVFEHNSWLNYALPLHRIRELGFHDRVFDLIDERNLTKSELRQFCFLLFGEAQFDGVPDPNVDWLGFLNEIERMLLREKNQWNPLKKKIMPWIDTKQLNKLYGDPSCPGLGCIVQ</sequence>
<dbReference type="SUPFAM" id="SSF53300">
    <property type="entry name" value="vWA-like"/>
    <property type="match status" value="1"/>
</dbReference>
<name>A0A7S2EWP1_TRICV</name>
<proteinExistence type="predicted"/>
<dbReference type="EMBL" id="HBGO01035515">
    <property type="protein sequence ID" value="CAD9360213.1"/>
    <property type="molecule type" value="Transcribed_RNA"/>
</dbReference>
<dbReference type="InterPro" id="IPR036465">
    <property type="entry name" value="vWFA_dom_sf"/>
</dbReference>
<dbReference type="AlphaFoldDB" id="A0A7S2EWP1"/>
<reference evidence="1" key="1">
    <citation type="submission" date="2021-01" db="EMBL/GenBank/DDBJ databases">
        <authorList>
            <person name="Corre E."/>
            <person name="Pelletier E."/>
            <person name="Niang G."/>
            <person name="Scheremetjew M."/>
            <person name="Finn R."/>
            <person name="Kale V."/>
            <person name="Holt S."/>
            <person name="Cochrane G."/>
            <person name="Meng A."/>
            <person name="Brown T."/>
            <person name="Cohen L."/>
        </authorList>
    </citation>
    <scope>NUCLEOTIDE SEQUENCE</scope>
    <source>
        <strain evidence="1">Grunow 1884</strain>
    </source>
</reference>
<evidence type="ECO:0000313" key="1">
    <source>
        <dbReference type="EMBL" id="CAD9360213.1"/>
    </source>
</evidence>
<accession>A0A7S2EWP1</accession>
<evidence type="ECO:0008006" key="2">
    <source>
        <dbReference type="Google" id="ProtNLM"/>
    </source>
</evidence>
<gene>
    <name evidence="1" type="ORF">OSIN01602_LOCUS20515</name>
</gene>
<protein>
    <recommendedName>
        <fullName evidence="2">VWFA domain-containing protein</fullName>
    </recommendedName>
</protein>
<dbReference type="Gene3D" id="3.40.50.410">
    <property type="entry name" value="von Willebrand factor, type A domain"/>
    <property type="match status" value="1"/>
</dbReference>
<organism evidence="1">
    <name type="scientific">Trieres chinensis</name>
    <name type="common">Marine centric diatom</name>
    <name type="synonym">Odontella sinensis</name>
    <dbReference type="NCBI Taxonomy" id="1514140"/>
    <lineage>
        <taxon>Eukaryota</taxon>
        <taxon>Sar</taxon>
        <taxon>Stramenopiles</taxon>
        <taxon>Ochrophyta</taxon>
        <taxon>Bacillariophyta</taxon>
        <taxon>Mediophyceae</taxon>
        <taxon>Biddulphiophycidae</taxon>
        <taxon>Eupodiscales</taxon>
        <taxon>Parodontellaceae</taxon>
        <taxon>Trieres</taxon>
    </lineage>
</organism>